<dbReference type="SUPFAM" id="SSF46689">
    <property type="entry name" value="Homeodomain-like"/>
    <property type="match status" value="2"/>
</dbReference>
<evidence type="ECO:0000313" key="5">
    <source>
        <dbReference type="EMBL" id="MFD2114802.1"/>
    </source>
</evidence>
<keyword evidence="2" id="KW-0238">DNA-binding</keyword>
<dbReference type="Pfam" id="PF02311">
    <property type="entry name" value="AraC_binding"/>
    <property type="match status" value="1"/>
</dbReference>
<keyword evidence="6" id="KW-1185">Reference proteome</keyword>
<dbReference type="Gene3D" id="2.60.120.10">
    <property type="entry name" value="Jelly Rolls"/>
    <property type="match status" value="1"/>
</dbReference>
<evidence type="ECO:0000313" key="6">
    <source>
        <dbReference type="Proteomes" id="UP001597362"/>
    </source>
</evidence>
<dbReference type="EMBL" id="JBHUHO010000009">
    <property type="protein sequence ID" value="MFD2114802.1"/>
    <property type="molecule type" value="Genomic_DNA"/>
</dbReference>
<dbReference type="InterPro" id="IPR037923">
    <property type="entry name" value="HTH-like"/>
</dbReference>
<feature type="domain" description="HTH araC/xylS-type" evidence="4">
    <location>
        <begin position="188"/>
        <end position="286"/>
    </location>
</feature>
<evidence type="ECO:0000256" key="1">
    <source>
        <dbReference type="ARBA" id="ARBA00023015"/>
    </source>
</evidence>
<dbReference type="PANTHER" id="PTHR43280:SF28">
    <property type="entry name" value="HTH-TYPE TRANSCRIPTIONAL ACTIVATOR RHAS"/>
    <property type="match status" value="1"/>
</dbReference>
<proteinExistence type="predicted"/>
<dbReference type="SMART" id="SM00342">
    <property type="entry name" value="HTH_ARAC"/>
    <property type="match status" value="1"/>
</dbReference>
<evidence type="ECO:0000256" key="3">
    <source>
        <dbReference type="ARBA" id="ARBA00023163"/>
    </source>
</evidence>
<keyword evidence="3" id="KW-0804">Transcription</keyword>
<dbReference type="Gene3D" id="1.10.10.60">
    <property type="entry name" value="Homeodomain-like"/>
    <property type="match status" value="2"/>
</dbReference>
<dbReference type="InterPro" id="IPR014710">
    <property type="entry name" value="RmlC-like_jellyroll"/>
</dbReference>
<keyword evidence="1" id="KW-0805">Transcription regulation</keyword>
<sequence length="293" mass="34514">MRSQFTKLFRNNKPYSWSYLNYSTKDFKGYYHWHRGCELLFVHQGKGTVVVDQQTYPLTAGMVFFFRPFQLHKIYAEVSELEPYERSTFHFDQEVFLTYMNHFSSFREMLLHMQYGISSKQAFPLKDQLHFITNACASFEYNRKQPTAAAENEQAVVFLLQILACLYEPTEKSEKRAPYSADTANYIEQAMLWIEQHYMEPFELDRLAQDIHISKSHLSRLFHKETGSSLTNYLTARRIQQACYLLQSTHLPTDQIGEMVGLFNVSYFIQAFKKTMGTTPHQYRLQLNGNDNS</sequence>
<dbReference type="Pfam" id="PF12833">
    <property type="entry name" value="HTH_18"/>
    <property type="match status" value="1"/>
</dbReference>
<name>A0ABW4YGK3_9BACL</name>
<dbReference type="RefSeq" id="WP_377769830.1">
    <property type="nucleotide sequence ID" value="NZ_JBHUHO010000009.1"/>
</dbReference>
<evidence type="ECO:0000259" key="4">
    <source>
        <dbReference type="PROSITE" id="PS01124"/>
    </source>
</evidence>
<organism evidence="5 6">
    <name type="scientific">Paenibacillus yanchengensis</name>
    <dbReference type="NCBI Taxonomy" id="2035833"/>
    <lineage>
        <taxon>Bacteria</taxon>
        <taxon>Bacillati</taxon>
        <taxon>Bacillota</taxon>
        <taxon>Bacilli</taxon>
        <taxon>Bacillales</taxon>
        <taxon>Paenibacillaceae</taxon>
        <taxon>Paenibacillus</taxon>
    </lineage>
</organism>
<dbReference type="PANTHER" id="PTHR43280">
    <property type="entry name" value="ARAC-FAMILY TRANSCRIPTIONAL REGULATOR"/>
    <property type="match status" value="1"/>
</dbReference>
<dbReference type="Proteomes" id="UP001597362">
    <property type="component" value="Unassembled WGS sequence"/>
</dbReference>
<accession>A0ABW4YGK3</accession>
<gene>
    <name evidence="5" type="ORF">ACFSJH_03480</name>
</gene>
<dbReference type="InterPro" id="IPR003313">
    <property type="entry name" value="AraC-bd"/>
</dbReference>
<protein>
    <submittedName>
        <fullName evidence="5">Helix-turn-helix domain-containing protein</fullName>
    </submittedName>
</protein>
<evidence type="ECO:0000256" key="2">
    <source>
        <dbReference type="ARBA" id="ARBA00023125"/>
    </source>
</evidence>
<reference evidence="6" key="1">
    <citation type="journal article" date="2019" name="Int. J. Syst. Evol. Microbiol.">
        <title>The Global Catalogue of Microorganisms (GCM) 10K type strain sequencing project: providing services to taxonomists for standard genome sequencing and annotation.</title>
        <authorList>
            <consortium name="The Broad Institute Genomics Platform"/>
            <consortium name="The Broad Institute Genome Sequencing Center for Infectious Disease"/>
            <person name="Wu L."/>
            <person name="Ma J."/>
        </authorList>
    </citation>
    <scope>NUCLEOTIDE SEQUENCE [LARGE SCALE GENOMIC DNA]</scope>
    <source>
        <strain evidence="6">GH52</strain>
    </source>
</reference>
<dbReference type="InterPro" id="IPR009057">
    <property type="entry name" value="Homeodomain-like_sf"/>
</dbReference>
<dbReference type="SUPFAM" id="SSF51215">
    <property type="entry name" value="Regulatory protein AraC"/>
    <property type="match status" value="1"/>
</dbReference>
<dbReference type="CDD" id="cd02208">
    <property type="entry name" value="cupin_RmlC-like"/>
    <property type="match status" value="1"/>
</dbReference>
<dbReference type="PROSITE" id="PS01124">
    <property type="entry name" value="HTH_ARAC_FAMILY_2"/>
    <property type="match status" value="1"/>
</dbReference>
<dbReference type="InterPro" id="IPR018060">
    <property type="entry name" value="HTH_AraC"/>
</dbReference>
<comment type="caution">
    <text evidence="5">The sequence shown here is derived from an EMBL/GenBank/DDBJ whole genome shotgun (WGS) entry which is preliminary data.</text>
</comment>